<dbReference type="InterPro" id="IPR036864">
    <property type="entry name" value="Zn2-C6_fun-type_DNA-bd_sf"/>
</dbReference>
<proteinExistence type="predicted"/>
<dbReference type="Proteomes" id="UP001391051">
    <property type="component" value="Unassembled WGS sequence"/>
</dbReference>
<dbReference type="PROSITE" id="PS00463">
    <property type="entry name" value="ZN2_CY6_FUNGAL_1"/>
    <property type="match status" value="1"/>
</dbReference>
<dbReference type="CDD" id="cd00067">
    <property type="entry name" value="GAL4"/>
    <property type="match status" value="1"/>
</dbReference>
<organism evidence="4 5">
    <name type="scientific">Apiospora aurea</name>
    <dbReference type="NCBI Taxonomy" id="335848"/>
    <lineage>
        <taxon>Eukaryota</taxon>
        <taxon>Fungi</taxon>
        <taxon>Dikarya</taxon>
        <taxon>Ascomycota</taxon>
        <taxon>Pezizomycotina</taxon>
        <taxon>Sordariomycetes</taxon>
        <taxon>Xylariomycetidae</taxon>
        <taxon>Amphisphaeriales</taxon>
        <taxon>Apiosporaceae</taxon>
        <taxon>Apiospora</taxon>
    </lineage>
</organism>
<evidence type="ECO:0000256" key="1">
    <source>
        <dbReference type="ARBA" id="ARBA00023242"/>
    </source>
</evidence>
<dbReference type="GeneID" id="92075801"/>
<keyword evidence="1" id="KW-0539">Nucleus</keyword>
<dbReference type="Gene3D" id="4.10.240.10">
    <property type="entry name" value="Zn(2)-C6 fungal-type DNA-binding domain"/>
    <property type="match status" value="1"/>
</dbReference>
<dbReference type="RefSeq" id="XP_066702601.1">
    <property type="nucleotide sequence ID" value="XM_066842739.1"/>
</dbReference>
<feature type="compositionally biased region" description="Low complexity" evidence="2">
    <location>
        <begin position="64"/>
        <end position="79"/>
    </location>
</feature>
<dbReference type="EMBL" id="JAQQWE010000004">
    <property type="protein sequence ID" value="KAK7957295.1"/>
    <property type="molecule type" value="Genomic_DNA"/>
</dbReference>
<dbReference type="SUPFAM" id="SSF57701">
    <property type="entry name" value="Zn2/Cys6 DNA-binding domain"/>
    <property type="match status" value="1"/>
</dbReference>
<accession>A0ABR1QKW0</accession>
<comment type="caution">
    <text evidence="4">The sequence shown here is derived from an EMBL/GenBank/DDBJ whole genome shotgun (WGS) entry which is preliminary data.</text>
</comment>
<dbReference type="InterPro" id="IPR001138">
    <property type="entry name" value="Zn2Cys6_DnaBD"/>
</dbReference>
<evidence type="ECO:0000256" key="2">
    <source>
        <dbReference type="SAM" id="MobiDB-lite"/>
    </source>
</evidence>
<feature type="domain" description="Zn(2)-C6 fungal-type" evidence="3">
    <location>
        <begin position="11"/>
        <end position="45"/>
    </location>
</feature>
<evidence type="ECO:0000259" key="3">
    <source>
        <dbReference type="PROSITE" id="PS50048"/>
    </source>
</evidence>
<protein>
    <recommendedName>
        <fullName evidence="3">Zn(2)-C6 fungal-type domain-containing protein</fullName>
    </recommendedName>
</protein>
<sequence length="453" mass="48463">MPKAAAVKRSACDRCRAKRVRCPRAKNSTGGPCPRCVRESTPCVTGSSGVPGRPRKPPLVFDGSLPSSLAAESVEESSPGRSSGLRQHTGEDDDEEAQHAPGVHGHPFPADFHTALLGTDDASFFDFTSTTAVDSPALNSFAPGNFLSLGQRAAPPHPQGPLSASGGLDMIYFAADPSRMHVVDPFLRSFPCVSSTVPISRPSPTGALRDFGEKLERRASATRAFLADPRSTVEKCPEDESFEATATENPIAVLLTCTNEFIAIIQSLTARNGSSHVLLPDHSQLLLPGPTPSLNGTASPVSTETVLLVLSNYVTLMRLYNSTFHYAHQSLSQMPAEATQSLKVKSVFRIGGISSLQDLPAKLYAKGIFGTIQSHIRSLEDCLGLPPAYCLSGESTTSPQQQSTRGTLFAGEERARLLRSVMAQDDLQLKGEHKSFVHLVGQNMKKIEALFGV</sequence>
<gene>
    <name evidence="4" type="ORF">PG986_006517</name>
</gene>
<reference evidence="4 5" key="1">
    <citation type="submission" date="2023-01" db="EMBL/GenBank/DDBJ databases">
        <title>Analysis of 21 Apiospora genomes using comparative genomics revels a genus with tremendous synthesis potential of carbohydrate active enzymes and secondary metabolites.</title>
        <authorList>
            <person name="Sorensen T."/>
        </authorList>
    </citation>
    <scope>NUCLEOTIDE SEQUENCE [LARGE SCALE GENOMIC DNA]</scope>
    <source>
        <strain evidence="4 5">CBS 24483</strain>
    </source>
</reference>
<dbReference type="PROSITE" id="PS50048">
    <property type="entry name" value="ZN2_CY6_FUNGAL_2"/>
    <property type="match status" value="1"/>
</dbReference>
<name>A0ABR1QKW0_9PEZI</name>
<feature type="region of interest" description="Disordered" evidence="2">
    <location>
        <begin position="21"/>
        <end position="108"/>
    </location>
</feature>
<keyword evidence="5" id="KW-1185">Reference proteome</keyword>
<evidence type="ECO:0000313" key="4">
    <source>
        <dbReference type="EMBL" id="KAK7957295.1"/>
    </source>
</evidence>
<evidence type="ECO:0000313" key="5">
    <source>
        <dbReference type="Proteomes" id="UP001391051"/>
    </source>
</evidence>